<name>A0A0E9SFH0_ANGAN</name>
<dbReference type="EMBL" id="GBXM01068443">
    <property type="protein sequence ID" value="JAH40134.1"/>
    <property type="molecule type" value="Transcribed_RNA"/>
</dbReference>
<reference evidence="1" key="1">
    <citation type="submission" date="2014-11" db="EMBL/GenBank/DDBJ databases">
        <authorList>
            <person name="Amaro Gonzalez C."/>
        </authorList>
    </citation>
    <scope>NUCLEOTIDE SEQUENCE</scope>
</reference>
<organism evidence="1">
    <name type="scientific">Anguilla anguilla</name>
    <name type="common">European freshwater eel</name>
    <name type="synonym">Muraena anguilla</name>
    <dbReference type="NCBI Taxonomy" id="7936"/>
    <lineage>
        <taxon>Eukaryota</taxon>
        <taxon>Metazoa</taxon>
        <taxon>Chordata</taxon>
        <taxon>Craniata</taxon>
        <taxon>Vertebrata</taxon>
        <taxon>Euteleostomi</taxon>
        <taxon>Actinopterygii</taxon>
        <taxon>Neopterygii</taxon>
        <taxon>Teleostei</taxon>
        <taxon>Anguilliformes</taxon>
        <taxon>Anguillidae</taxon>
        <taxon>Anguilla</taxon>
    </lineage>
</organism>
<evidence type="ECO:0000313" key="1">
    <source>
        <dbReference type="EMBL" id="JAH40134.1"/>
    </source>
</evidence>
<protein>
    <submittedName>
        <fullName evidence="1">Uncharacterized protein</fullName>
    </submittedName>
</protein>
<accession>A0A0E9SFH0</accession>
<sequence length="17" mass="1832">MKVLSFCSGGEEDESTL</sequence>
<proteinExistence type="predicted"/>
<dbReference type="AlphaFoldDB" id="A0A0E9SFH0"/>
<reference evidence="1" key="2">
    <citation type="journal article" date="2015" name="Fish Shellfish Immunol.">
        <title>Early steps in the European eel (Anguilla anguilla)-Vibrio vulnificus interaction in the gills: Role of the RtxA13 toxin.</title>
        <authorList>
            <person name="Callol A."/>
            <person name="Pajuelo D."/>
            <person name="Ebbesson L."/>
            <person name="Teles M."/>
            <person name="MacKenzie S."/>
            <person name="Amaro C."/>
        </authorList>
    </citation>
    <scope>NUCLEOTIDE SEQUENCE</scope>
</reference>